<comment type="function">
    <text evidence="6">Clathrin is the major protein of the polyhedral coat of coated pits and vesicles.</text>
</comment>
<evidence type="ECO:0000256" key="3">
    <source>
        <dbReference type="ARBA" id="ARBA00023136"/>
    </source>
</evidence>
<evidence type="ECO:0000256" key="5">
    <source>
        <dbReference type="ARBA" id="ARBA00023329"/>
    </source>
</evidence>
<dbReference type="Proteomes" id="UP000288859">
    <property type="component" value="Unassembled WGS sequence"/>
</dbReference>
<dbReference type="GO" id="GO:0005198">
    <property type="term" value="F:structural molecule activity"/>
    <property type="evidence" value="ECO:0007669"/>
    <property type="project" value="InterPro"/>
</dbReference>
<dbReference type="Pfam" id="PF01086">
    <property type="entry name" value="Clathrin_lg_ch"/>
    <property type="match status" value="1"/>
</dbReference>
<evidence type="ECO:0000256" key="2">
    <source>
        <dbReference type="ARBA" id="ARBA00005263"/>
    </source>
</evidence>
<comment type="similarity">
    <text evidence="2 6">Belongs to the clathrin light chain family.</text>
</comment>
<keyword evidence="5 6" id="KW-0968">Cytoplasmic vesicle</keyword>
<dbReference type="GO" id="GO:0006886">
    <property type="term" value="P:intracellular protein transport"/>
    <property type="evidence" value="ECO:0007669"/>
    <property type="project" value="InterPro"/>
</dbReference>
<protein>
    <recommendedName>
        <fullName evidence="6">Clathrin light chain</fullName>
    </recommendedName>
</protein>
<evidence type="ECO:0000256" key="6">
    <source>
        <dbReference type="RuleBase" id="RU363137"/>
    </source>
</evidence>
<proteinExistence type="inferred from homology"/>
<gene>
    <name evidence="8" type="ORF">B0A52_03743</name>
</gene>
<comment type="caution">
    <text evidence="8">The sequence shown here is derived from an EMBL/GenBank/DDBJ whole genome shotgun (WGS) entry which is preliminary data.</text>
</comment>
<dbReference type="VEuPathDB" id="FungiDB:PV10_07611"/>
<keyword evidence="4 6" id="KW-0168">Coated pit</keyword>
<dbReference type="InterPro" id="IPR000996">
    <property type="entry name" value="Clathrin_L-chain"/>
</dbReference>
<comment type="subcellular location">
    <subcellularLocation>
        <location evidence="1 6">Cytoplasmic vesicle membrane</location>
        <topology evidence="1 6">Peripheral membrane protein</topology>
        <orientation evidence="1 6">Cytoplasmic side</orientation>
    </subcellularLocation>
    <subcellularLocation>
        <location evidence="6">Membrane</location>
        <location evidence="6">Coated pit</location>
        <topology evidence="6">Peripheral membrane protein</topology>
        <orientation evidence="6">Cytoplasmic side</orientation>
    </subcellularLocation>
    <text evidence="6">Cytoplasmic face of coated pits and vesicles.</text>
</comment>
<dbReference type="PANTHER" id="PTHR10639">
    <property type="entry name" value="CLATHRIN LIGHT CHAIN"/>
    <property type="match status" value="1"/>
</dbReference>
<dbReference type="EMBL" id="NAJM01000012">
    <property type="protein sequence ID" value="RVX72553.1"/>
    <property type="molecule type" value="Genomic_DNA"/>
</dbReference>
<dbReference type="AlphaFoldDB" id="A0A438NA92"/>
<dbReference type="OrthoDB" id="5512at2759"/>
<evidence type="ECO:0000256" key="4">
    <source>
        <dbReference type="ARBA" id="ARBA00023176"/>
    </source>
</evidence>
<dbReference type="GO" id="GO:0072583">
    <property type="term" value="P:clathrin-dependent endocytosis"/>
    <property type="evidence" value="ECO:0007669"/>
    <property type="project" value="TreeGrafter"/>
</dbReference>
<keyword evidence="3 6" id="KW-0472">Membrane</keyword>
<evidence type="ECO:0000256" key="1">
    <source>
        <dbReference type="ARBA" id="ARBA00004180"/>
    </source>
</evidence>
<feature type="compositionally biased region" description="Basic and acidic residues" evidence="7">
    <location>
        <begin position="182"/>
        <end position="207"/>
    </location>
</feature>
<organism evidence="8 9">
    <name type="scientific">Exophiala mesophila</name>
    <name type="common">Black yeast-like fungus</name>
    <dbReference type="NCBI Taxonomy" id="212818"/>
    <lineage>
        <taxon>Eukaryota</taxon>
        <taxon>Fungi</taxon>
        <taxon>Dikarya</taxon>
        <taxon>Ascomycota</taxon>
        <taxon>Pezizomycotina</taxon>
        <taxon>Eurotiomycetes</taxon>
        <taxon>Chaetothyriomycetidae</taxon>
        <taxon>Chaetothyriales</taxon>
        <taxon>Herpotrichiellaceae</taxon>
        <taxon>Exophiala</taxon>
    </lineage>
</organism>
<dbReference type="GO" id="GO:0030130">
    <property type="term" value="C:clathrin coat of trans-Golgi network vesicle"/>
    <property type="evidence" value="ECO:0007669"/>
    <property type="project" value="InterPro"/>
</dbReference>
<dbReference type="GO" id="GO:0032050">
    <property type="term" value="F:clathrin heavy chain binding"/>
    <property type="evidence" value="ECO:0007669"/>
    <property type="project" value="TreeGrafter"/>
</dbReference>
<accession>A0A438NA92</accession>
<name>A0A438NA92_EXOME</name>
<feature type="region of interest" description="Disordered" evidence="7">
    <location>
        <begin position="46"/>
        <end position="213"/>
    </location>
</feature>
<evidence type="ECO:0000313" key="9">
    <source>
        <dbReference type="Proteomes" id="UP000288859"/>
    </source>
</evidence>
<feature type="compositionally biased region" description="Basic and acidic residues" evidence="7">
    <location>
        <begin position="140"/>
        <end position="167"/>
    </location>
</feature>
<evidence type="ECO:0000256" key="7">
    <source>
        <dbReference type="SAM" id="MobiDB-lite"/>
    </source>
</evidence>
<dbReference type="PANTHER" id="PTHR10639:SF7">
    <property type="entry name" value="CLATHRIN LIGHT CHAIN"/>
    <property type="match status" value="1"/>
</dbReference>
<feature type="region of interest" description="Disordered" evidence="7">
    <location>
        <begin position="1"/>
        <end position="27"/>
    </location>
</feature>
<evidence type="ECO:0000313" key="8">
    <source>
        <dbReference type="EMBL" id="RVX72553.1"/>
    </source>
</evidence>
<feature type="compositionally biased region" description="Polar residues" evidence="7">
    <location>
        <begin position="121"/>
        <end position="131"/>
    </location>
</feature>
<dbReference type="GO" id="GO:0030132">
    <property type="term" value="C:clathrin coat of coated pit"/>
    <property type="evidence" value="ECO:0007669"/>
    <property type="project" value="InterPro"/>
</dbReference>
<reference evidence="8 9" key="1">
    <citation type="submission" date="2017-03" db="EMBL/GenBank/DDBJ databases">
        <title>Genomes of endolithic fungi from Antarctica.</title>
        <authorList>
            <person name="Coleine C."/>
            <person name="Masonjones S."/>
            <person name="Stajich J.E."/>
        </authorList>
    </citation>
    <scope>NUCLEOTIDE SEQUENCE [LARGE SCALE GENOMIC DNA]</scope>
    <source>
        <strain evidence="8 9">CCFEE 6314</strain>
    </source>
</reference>
<sequence length="259" mass="27615">MADRFPSIEDIDAGESDVRPDSSAAQGSFLERERALLGEDADLFAAGDKTNAATVADGDDDDLLGGDGGDFTSGAPNTSSGGQGDLDDFENSFPAIDTRNDNIGPGGTITNSSLPYHGSSAPGTSGYTNYNPPVEEDDTEPIREWRSKRDADIARRDEASQRKKDETIATSQKDIDSFYESYNRKVDKQKAQTAKEAEEFLKNREDTTAGGTSWERIAKLVDLSGKGQSGGGDGSSKKKFRDLLVSLKSDKNAPGVAGL</sequence>